<dbReference type="Pfam" id="PF00530">
    <property type="entry name" value="SRCR"/>
    <property type="match status" value="1"/>
</dbReference>
<dbReference type="Proteomes" id="UP000288216">
    <property type="component" value="Unassembled WGS sequence"/>
</dbReference>
<evidence type="ECO:0000313" key="5">
    <source>
        <dbReference type="EMBL" id="GCB86282.1"/>
    </source>
</evidence>
<keyword evidence="3" id="KW-0732">Signal</keyword>
<keyword evidence="6" id="KW-1185">Reference proteome</keyword>
<proteinExistence type="predicted"/>
<reference evidence="5 6" key="1">
    <citation type="journal article" date="2018" name="Nat. Ecol. Evol.">
        <title>Shark genomes provide insights into elasmobranch evolution and the origin of vertebrates.</title>
        <authorList>
            <person name="Hara Y"/>
            <person name="Yamaguchi K"/>
            <person name="Onimaru K"/>
            <person name="Kadota M"/>
            <person name="Koyanagi M"/>
            <person name="Keeley SD"/>
            <person name="Tatsumi K"/>
            <person name="Tanaka K"/>
            <person name="Motone F"/>
            <person name="Kageyama Y"/>
            <person name="Nozu R"/>
            <person name="Adachi N"/>
            <person name="Nishimura O"/>
            <person name="Nakagawa R"/>
            <person name="Tanegashima C"/>
            <person name="Kiyatake I"/>
            <person name="Matsumoto R"/>
            <person name="Murakumo K"/>
            <person name="Nishida K"/>
            <person name="Terakita A"/>
            <person name="Kuratani S"/>
            <person name="Sato K"/>
            <person name="Hyodo S Kuraku.S."/>
        </authorList>
    </citation>
    <scope>NUCLEOTIDE SEQUENCE [LARGE SCALE GENOMIC DNA]</scope>
</reference>
<feature type="chain" id="PRO_5019331177" description="SRCR domain-containing protein" evidence="3">
    <location>
        <begin position="21"/>
        <end position="95"/>
    </location>
</feature>
<organism evidence="5 6">
    <name type="scientific">Scyliorhinus torazame</name>
    <name type="common">Cloudy catshark</name>
    <name type="synonym">Catulus torazame</name>
    <dbReference type="NCBI Taxonomy" id="75743"/>
    <lineage>
        <taxon>Eukaryota</taxon>
        <taxon>Metazoa</taxon>
        <taxon>Chordata</taxon>
        <taxon>Craniata</taxon>
        <taxon>Vertebrata</taxon>
        <taxon>Chondrichthyes</taxon>
        <taxon>Elasmobranchii</taxon>
        <taxon>Galeomorphii</taxon>
        <taxon>Galeoidea</taxon>
        <taxon>Carcharhiniformes</taxon>
        <taxon>Scyliorhinidae</taxon>
        <taxon>Scyliorhinus</taxon>
    </lineage>
</organism>
<accession>A0A401QLS0</accession>
<dbReference type="OrthoDB" id="547291at2759"/>
<name>A0A401QLS0_SCYTO</name>
<evidence type="ECO:0000256" key="3">
    <source>
        <dbReference type="SAM" id="SignalP"/>
    </source>
</evidence>
<dbReference type="GO" id="GO:0004720">
    <property type="term" value="F:protein-lysine 6-oxidase activity"/>
    <property type="evidence" value="ECO:0007669"/>
    <property type="project" value="TreeGrafter"/>
</dbReference>
<sequence length="95" mass="10795">MWSLRDTMMLLGIWVLVACGQRTTQAPPQWEKVAVRLSGYPRKHNEGRVEVRYEGEWGTICDDDFKLENAVVLCRMMGFTTATGWTHSAKYGKGA</sequence>
<feature type="signal peptide" evidence="3">
    <location>
        <begin position="1"/>
        <end position="20"/>
    </location>
</feature>
<evidence type="ECO:0000259" key="4">
    <source>
        <dbReference type="PROSITE" id="PS50287"/>
    </source>
</evidence>
<dbReference type="SMART" id="SM00202">
    <property type="entry name" value="SR"/>
    <property type="match status" value="1"/>
</dbReference>
<dbReference type="EMBL" id="BFAA01263043">
    <property type="protein sequence ID" value="GCB86282.1"/>
    <property type="molecule type" value="Genomic_DNA"/>
</dbReference>
<gene>
    <name evidence="5" type="ORF">scyTo_0026959</name>
</gene>
<comment type="caution">
    <text evidence="2">Lacks conserved residue(s) required for the propagation of feature annotation.</text>
</comment>
<feature type="non-terminal residue" evidence="5">
    <location>
        <position position="95"/>
    </location>
</feature>
<dbReference type="Gene3D" id="3.10.250.10">
    <property type="entry name" value="SRCR-like domain"/>
    <property type="match status" value="1"/>
</dbReference>
<comment type="caution">
    <text evidence="5">The sequence shown here is derived from an EMBL/GenBank/DDBJ whole genome shotgun (WGS) entry which is preliminary data.</text>
</comment>
<dbReference type="InterPro" id="IPR036772">
    <property type="entry name" value="SRCR-like_dom_sf"/>
</dbReference>
<dbReference type="GO" id="GO:0030199">
    <property type="term" value="P:collagen fibril organization"/>
    <property type="evidence" value="ECO:0007669"/>
    <property type="project" value="TreeGrafter"/>
</dbReference>
<dbReference type="GO" id="GO:0016020">
    <property type="term" value="C:membrane"/>
    <property type="evidence" value="ECO:0007669"/>
    <property type="project" value="InterPro"/>
</dbReference>
<keyword evidence="1" id="KW-1015">Disulfide bond</keyword>
<dbReference type="PANTHER" id="PTHR45817">
    <property type="entry name" value="LYSYL OXIDASE-LIKE-RELATED"/>
    <property type="match status" value="1"/>
</dbReference>
<protein>
    <recommendedName>
        <fullName evidence="4">SRCR domain-containing protein</fullName>
    </recommendedName>
</protein>
<dbReference type="GO" id="GO:0005615">
    <property type="term" value="C:extracellular space"/>
    <property type="evidence" value="ECO:0007669"/>
    <property type="project" value="TreeGrafter"/>
</dbReference>
<dbReference type="SUPFAM" id="SSF56487">
    <property type="entry name" value="SRCR-like"/>
    <property type="match status" value="1"/>
</dbReference>
<dbReference type="PROSITE" id="PS50287">
    <property type="entry name" value="SRCR_2"/>
    <property type="match status" value="1"/>
</dbReference>
<feature type="domain" description="SRCR" evidence="4">
    <location>
        <begin position="35"/>
        <end position="95"/>
    </location>
</feature>
<dbReference type="PANTHER" id="PTHR45817:SF2">
    <property type="entry name" value="LYSYL OXIDASE HOMOLOG 3"/>
    <property type="match status" value="1"/>
</dbReference>
<dbReference type="PROSITE" id="PS51257">
    <property type="entry name" value="PROKAR_LIPOPROTEIN"/>
    <property type="match status" value="1"/>
</dbReference>
<dbReference type="InterPro" id="IPR050912">
    <property type="entry name" value="LOX-like_protein"/>
</dbReference>
<evidence type="ECO:0000313" key="6">
    <source>
        <dbReference type="Proteomes" id="UP000288216"/>
    </source>
</evidence>
<evidence type="ECO:0000256" key="2">
    <source>
        <dbReference type="PROSITE-ProRule" id="PRU00196"/>
    </source>
</evidence>
<evidence type="ECO:0000256" key="1">
    <source>
        <dbReference type="ARBA" id="ARBA00023157"/>
    </source>
</evidence>
<dbReference type="AlphaFoldDB" id="A0A401QLS0"/>
<dbReference type="InterPro" id="IPR001190">
    <property type="entry name" value="SRCR"/>
</dbReference>